<evidence type="ECO:0000313" key="4">
    <source>
        <dbReference type="Proteomes" id="UP001595923"/>
    </source>
</evidence>
<accession>A0ABV9DYG8</accession>
<feature type="compositionally biased region" description="Low complexity" evidence="1">
    <location>
        <begin position="1097"/>
        <end position="1107"/>
    </location>
</feature>
<feature type="compositionally biased region" description="Gly residues" evidence="1">
    <location>
        <begin position="397"/>
        <end position="416"/>
    </location>
</feature>
<feature type="compositionally biased region" description="Gly residues" evidence="1">
    <location>
        <begin position="572"/>
        <end position="582"/>
    </location>
</feature>
<feature type="compositionally biased region" description="Low complexity" evidence="1">
    <location>
        <begin position="517"/>
        <end position="552"/>
    </location>
</feature>
<evidence type="ECO:0000256" key="2">
    <source>
        <dbReference type="SAM" id="Phobius"/>
    </source>
</evidence>
<feature type="compositionally biased region" description="Basic and acidic residues" evidence="1">
    <location>
        <begin position="1067"/>
        <end position="1082"/>
    </location>
</feature>
<feature type="compositionally biased region" description="Low complexity" evidence="1">
    <location>
        <begin position="328"/>
        <end position="343"/>
    </location>
</feature>
<feature type="compositionally biased region" description="Basic and acidic residues" evidence="1">
    <location>
        <begin position="894"/>
        <end position="904"/>
    </location>
</feature>
<name>A0ABV9DYG8_9ACTN</name>
<gene>
    <name evidence="3" type="ORF">ACFO4E_16630</name>
</gene>
<feature type="compositionally biased region" description="Gly residues" evidence="1">
    <location>
        <begin position="1158"/>
        <end position="1168"/>
    </location>
</feature>
<evidence type="ECO:0000313" key="3">
    <source>
        <dbReference type="EMBL" id="MFC4563493.1"/>
    </source>
</evidence>
<feature type="compositionally biased region" description="Basic and acidic residues" evidence="1">
    <location>
        <begin position="801"/>
        <end position="812"/>
    </location>
</feature>
<feature type="transmembrane region" description="Helical" evidence="2">
    <location>
        <begin position="1189"/>
        <end position="1211"/>
    </location>
</feature>
<keyword evidence="2" id="KW-0812">Transmembrane</keyword>
<feature type="region of interest" description="Disordered" evidence="1">
    <location>
        <begin position="1"/>
        <end position="1171"/>
    </location>
</feature>
<dbReference type="EMBL" id="JBHSFQ010000016">
    <property type="protein sequence ID" value="MFC4563493.1"/>
    <property type="molecule type" value="Genomic_DNA"/>
</dbReference>
<feature type="compositionally biased region" description="Basic and acidic residues" evidence="1">
    <location>
        <begin position="255"/>
        <end position="264"/>
    </location>
</feature>
<evidence type="ECO:0000256" key="1">
    <source>
        <dbReference type="SAM" id="MobiDB-lite"/>
    </source>
</evidence>
<keyword evidence="4" id="KW-1185">Reference proteome</keyword>
<dbReference type="RefSeq" id="WP_378575880.1">
    <property type="nucleotide sequence ID" value="NZ_JBHSFQ010000016.1"/>
</dbReference>
<feature type="compositionally biased region" description="Gly residues" evidence="1">
    <location>
        <begin position="222"/>
        <end position="239"/>
    </location>
</feature>
<organism evidence="3 4">
    <name type="scientific">Nocardiopsis mangrovi</name>
    <dbReference type="NCBI Taxonomy" id="1179818"/>
    <lineage>
        <taxon>Bacteria</taxon>
        <taxon>Bacillati</taxon>
        <taxon>Actinomycetota</taxon>
        <taxon>Actinomycetes</taxon>
        <taxon>Streptosporangiales</taxon>
        <taxon>Nocardiopsidaceae</taxon>
        <taxon>Nocardiopsis</taxon>
    </lineage>
</organism>
<feature type="compositionally biased region" description="Polar residues" evidence="1">
    <location>
        <begin position="764"/>
        <end position="779"/>
    </location>
</feature>
<sequence>MTDNGGARFGSSGDENEPRQQQQGSWFTPAGDRSHTEPDGRDGQDGRQEQGAPGGDAAGRPAGSPFGGFPATGGFPGLSGERPGMAEPYPAALSGLGTPATGTTDALPLGGIGSQTPEQQPQAGRPYVPADTGAPGAPGGDPGAPGRDLGAVPPGSPTTEPFAAGPSYPDPLAGPARGDGASDRPGAGSAWPETGRSGAPEPGDPAAGVYRMPTGGWPASSLGGGGAEPPAGGTGGYPGFGTSARRGDLPGGPGDPERPGRDDPAGTGSGTHDRHPGAGAGWSDSPSPGYGHDPLAPPSASPGAGASYDISSGGYDAPETAPFRSTADADPLAAPRAGGPADRAGGGRHEAQGPYGDDLYRGTPAAGSGGYSDPLGPGDQGARAGDSHRAHSDPGTAGSGGPGGYSDPPGAGGPGAWLGDSYRGASDPGQTGSGGGHSDVSGSGDPGAWGGDAYRGPSDIGSAGPGGTGGYPDTPGSGLLGAGGPSGTPAWDAPTAHTPSGTGYSGEPYGSTQRPVSAGSDSLSDPLADPLAPGAPRAGRDTPAAPGQGPADGARRDPATEPWASSPSQDGAGAGRGDGPSSGGHPDSGADRGSYPGPAQARSYDAPGGDPLSDPLGAPRERPLGDPSGGPLGQSVPQWGDGPGTSAGPASTGGDSWGASSRYDGSDRYGDELSAGPRFSPGGFEERGPGSEPLADALESSFRGAGTEPKAPADRWSGSRGAGDDPAAAYSGSGLDGPAPAPDGLRSDDPESPAGPRTPARPASEQTGDLGTGSGNTWAFSRDDPRLPASVREAAINAQQKRRDGSPEHTTHDFGAAFEAPKPPGSGRGPGEGDPLGADPLGGDTASKPWDRVGDGLGAAPGQADFGRPGWDTTGGPDYGQATQAIPAVSDELGPDHRAGRDDAPYGGYRSGAATGTGQEPAPWGAPREPDHLDPVHGTQAIPAIPDELGGGYRTGDPGGYGSGSEPGGYGGGTDFGDSGRSAEYGQSPYGSPLADDGRAGFAGSGYDSGVQPAYTGGPGGGYEPQNGPDAPGRGGSDDRFGPGYGQPGPEQGYGRRDDGYGGPDDGYGRPDDGYGRPEDGYGRPADGYGRPEDGYDAPADGYDAPGNGHGGPEQGYGGPGHGGDPGYDGPSGPQAPAGQRNRRGRDAVSDEFPGFDGPPGGDSGGDYPGYDNVDYWGPENAPGASATLWLGIAGFVPLIGLFTAIAALVVGSGARRAIRRSNGELEGGNLVTIGTVLACISLGLTVVGAIGGVVSLFLL</sequence>
<feature type="compositionally biased region" description="Low complexity" evidence="1">
    <location>
        <begin position="58"/>
        <end position="69"/>
    </location>
</feature>
<keyword evidence="2" id="KW-0472">Membrane</keyword>
<feature type="compositionally biased region" description="Basic and acidic residues" evidence="1">
    <location>
        <begin position="32"/>
        <end position="48"/>
    </location>
</feature>
<feature type="compositionally biased region" description="Gly residues" evidence="1">
    <location>
        <begin position="1108"/>
        <end position="1127"/>
    </location>
</feature>
<reference evidence="4" key="1">
    <citation type="journal article" date="2019" name="Int. J. Syst. Evol. Microbiol.">
        <title>The Global Catalogue of Microorganisms (GCM) 10K type strain sequencing project: providing services to taxonomists for standard genome sequencing and annotation.</title>
        <authorList>
            <consortium name="The Broad Institute Genomics Platform"/>
            <consortium name="The Broad Institute Genome Sequencing Center for Infectious Disease"/>
            <person name="Wu L."/>
            <person name="Ma J."/>
        </authorList>
    </citation>
    <scope>NUCLEOTIDE SEQUENCE [LARGE SCALE GENOMIC DNA]</scope>
    <source>
        <strain evidence="4">XZYJ18</strain>
    </source>
</reference>
<comment type="caution">
    <text evidence="3">The sequence shown here is derived from an EMBL/GenBank/DDBJ whole genome shotgun (WGS) entry which is preliminary data.</text>
</comment>
<feature type="transmembrane region" description="Helical" evidence="2">
    <location>
        <begin position="1231"/>
        <end position="1259"/>
    </location>
</feature>
<proteinExistence type="predicted"/>
<keyword evidence="2" id="KW-1133">Transmembrane helix</keyword>
<protein>
    <recommendedName>
        <fullName evidence="5">DUF4190 domain-containing protein</fullName>
    </recommendedName>
</protein>
<dbReference type="Proteomes" id="UP001595923">
    <property type="component" value="Unassembled WGS sequence"/>
</dbReference>
<feature type="compositionally biased region" description="Gly residues" evidence="1">
    <location>
        <begin position="949"/>
        <end position="975"/>
    </location>
</feature>
<feature type="compositionally biased region" description="Low complexity" evidence="1">
    <location>
        <begin position="835"/>
        <end position="844"/>
    </location>
</feature>
<evidence type="ECO:0008006" key="5">
    <source>
        <dbReference type="Google" id="ProtNLM"/>
    </source>
</evidence>